<proteinExistence type="predicted"/>
<comment type="caution">
    <text evidence="2">The sequence shown here is derived from an EMBL/GenBank/DDBJ whole genome shotgun (WGS) entry which is preliminary data.</text>
</comment>
<dbReference type="Proteomes" id="UP001336020">
    <property type="component" value="Unassembled WGS sequence"/>
</dbReference>
<dbReference type="RefSeq" id="WP_330134077.1">
    <property type="nucleotide sequence ID" value="NZ_JAUTXY010000006.1"/>
</dbReference>
<accession>A0ABU7LBA8</accession>
<name>A0ABU7LBA8_9NOCA</name>
<gene>
    <name evidence="2" type="ORF">Q7514_15035</name>
</gene>
<evidence type="ECO:0000313" key="2">
    <source>
        <dbReference type="EMBL" id="MEE2058835.1"/>
    </source>
</evidence>
<protein>
    <submittedName>
        <fullName evidence="2">PadR family transcriptional regulator</fullName>
    </submittedName>
</protein>
<reference evidence="2 3" key="1">
    <citation type="submission" date="2023-07" db="EMBL/GenBank/DDBJ databases">
        <authorList>
            <person name="Girao M."/>
            <person name="Carvalho M.F."/>
        </authorList>
    </citation>
    <scope>NUCLEOTIDE SEQUENCE [LARGE SCALE GENOMIC DNA]</scope>
    <source>
        <strain evidence="2 3">YIM65754</strain>
    </source>
</reference>
<feature type="domain" description="Transcription regulator PadR N-terminal" evidence="1">
    <location>
        <begin position="14"/>
        <end position="64"/>
    </location>
</feature>
<dbReference type="PANTHER" id="PTHR43252">
    <property type="entry name" value="TRANSCRIPTIONAL REGULATOR YQJI"/>
    <property type="match status" value="1"/>
</dbReference>
<dbReference type="Gene3D" id="1.10.10.10">
    <property type="entry name" value="Winged helix-like DNA-binding domain superfamily/Winged helix DNA-binding domain"/>
    <property type="match status" value="1"/>
</dbReference>
<dbReference type="SUPFAM" id="SSF46785">
    <property type="entry name" value="Winged helix' DNA-binding domain"/>
    <property type="match status" value="1"/>
</dbReference>
<evidence type="ECO:0000259" key="1">
    <source>
        <dbReference type="Pfam" id="PF03551"/>
    </source>
</evidence>
<keyword evidence="3" id="KW-1185">Reference proteome</keyword>
<dbReference type="PANTHER" id="PTHR43252:SF2">
    <property type="entry name" value="TRANSCRIPTION REGULATOR, PADR-LIKE FAMILY"/>
    <property type="match status" value="1"/>
</dbReference>
<dbReference type="InterPro" id="IPR036390">
    <property type="entry name" value="WH_DNA-bd_sf"/>
</dbReference>
<organism evidence="2 3">
    <name type="scientific">Rhodococcus artemisiae</name>
    <dbReference type="NCBI Taxonomy" id="714159"/>
    <lineage>
        <taxon>Bacteria</taxon>
        <taxon>Bacillati</taxon>
        <taxon>Actinomycetota</taxon>
        <taxon>Actinomycetes</taxon>
        <taxon>Mycobacteriales</taxon>
        <taxon>Nocardiaceae</taxon>
        <taxon>Rhodococcus</taxon>
    </lineage>
</organism>
<dbReference type="Pfam" id="PF03551">
    <property type="entry name" value="PadR"/>
    <property type="match status" value="1"/>
</dbReference>
<sequence>MPTNALDNPLVLPILGLLVERSRHPYAVFSEVRRRYDYLQVRNGTVYTLLQRLTDEGWVSASGDERIATESGVAALAERVAQQLRSSDLTGGPAFVTALAYIGILPPSDAVAALDERVALIHEEIDRLDQAVHNSGEPEIHMIEAHFLRSRLKHDVDWLDDTARRIKTKELEWVR</sequence>
<dbReference type="InterPro" id="IPR005149">
    <property type="entry name" value="Tscrpt_reg_PadR_N"/>
</dbReference>
<dbReference type="InterPro" id="IPR036388">
    <property type="entry name" value="WH-like_DNA-bd_sf"/>
</dbReference>
<evidence type="ECO:0000313" key="3">
    <source>
        <dbReference type="Proteomes" id="UP001336020"/>
    </source>
</evidence>
<dbReference type="EMBL" id="JAUTXY010000006">
    <property type="protein sequence ID" value="MEE2058835.1"/>
    <property type="molecule type" value="Genomic_DNA"/>
</dbReference>